<reference evidence="7" key="1">
    <citation type="submission" date="2021-02" db="EMBL/GenBank/DDBJ databases">
        <authorList>
            <person name="Dougan E. K."/>
            <person name="Rhodes N."/>
            <person name="Thang M."/>
            <person name="Chan C."/>
        </authorList>
    </citation>
    <scope>NUCLEOTIDE SEQUENCE</scope>
</reference>
<dbReference type="Pfam" id="PF01554">
    <property type="entry name" value="MatE"/>
    <property type="match status" value="1"/>
</dbReference>
<evidence type="ECO:0000313" key="7">
    <source>
        <dbReference type="EMBL" id="CAE8618904.1"/>
    </source>
</evidence>
<keyword evidence="3 6" id="KW-0812">Transmembrane</keyword>
<evidence type="ECO:0008006" key="9">
    <source>
        <dbReference type="Google" id="ProtNLM"/>
    </source>
</evidence>
<sequence length="472" mass="49999">MEISSLLALPTASTSSKVPSQTWFVDGLDGTAQLPGDKGRSCLSSRIYRHRFSGKSARFEPCFLLAPLAASALWLGLAEQRKRFSASRPCQCLVLGGGPRPRTRPSNSEESSLFLLLPPPQVWPLKQGRRRVVSLRDSADGGESLIAAENDSRTRLGWKGDAQKSDMQLCREVLAFTVPAAALVLADPLMGLVGVVCVSQTCSLLQLAALGPNLAIFTFVSWAFIFLPSVTTIQTSEALGRGDAPDAEDAAERVIWACFVTSLIIGSSVAALLVGMPQAVLGITGAMPELIAPATGYCRIRVLSVPGALASLVLQAGLLGQGDVTTPVKAIMAALVVNVLGDLVLVNLCGGGLEGAAWATLAGTWVGTFMLFRLGYSSKQAVKLRPRTTSRLFWSNLLEMSLPIAAISIFNNAAFACYQAAATKLDVVSCAAHQPVWAVWSVFAVATFPLHQAATVFCRGQVALRRQGTLGD</sequence>
<feature type="transmembrane region" description="Helical" evidence="6">
    <location>
        <begin position="173"/>
        <end position="194"/>
    </location>
</feature>
<dbReference type="OrthoDB" id="423427at2759"/>
<protein>
    <recommendedName>
        <fullName evidence="9">Protein DETOXIFICATION</fullName>
    </recommendedName>
</protein>
<evidence type="ECO:0000256" key="4">
    <source>
        <dbReference type="ARBA" id="ARBA00022989"/>
    </source>
</evidence>
<keyword evidence="8" id="KW-1185">Reference proteome</keyword>
<accession>A0A813G202</accession>
<dbReference type="GO" id="GO:0016020">
    <property type="term" value="C:membrane"/>
    <property type="evidence" value="ECO:0007669"/>
    <property type="project" value="UniProtKB-SubCell"/>
</dbReference>
<comment type="subcellular location">
    <subcellularLocation>
        <location evidence="1">Membrane</location>
        <topology evidence="1">Multi-pass membrane protein</topology>
    </subcellularLocation>
</comment>
<dbReference type="PANTHER" id="PTHR42893">
    <property type="entry name" value="PROTEIN DETOXIFICATION 44, CHLOROPLASTIC-RELATED"/>
    <property type="match status" value="1"/>
</dbReference>
<feature type="transmembrane region" description="Helical" evidence="6">
    <location>
        <begin position="214"/>
        <end position="233"/>
    </location>
</feature>
<dbReference type="InterPro" id="IPR002528">
    <property type="entry name" value="MATE_fam"/>
</dbReference>
<dbReference type="GO" id="GO:0042910">
    <property type="term" value="F:xenobiotic transmembrane transporter activity"/>
    <property type="evidence" value="ECO:0007669"/>
    <property type="project" value="InterPro"/>
</dbReference>
<keyword evidence="5 6" id="KW-0472">Membrane</keyword>
<comment type="similarity">
    <text evidence="2">Belongs to the multi antimicrobial extrusion (MATE) (TC 2.A.66.1) family.</text>
</comment>
<dbReference type="PANTHER" id="PTHR42893:SF46">
    <property type="entry name" value="PROTEIN DETOXIFICATION 44, CHLOROPLASTIC"/>
    <property type="match status" value="1"/>
</dbReference>
<proteinExistence type="inferred from homology"/>
<feature type="transmembrane region" description="Helical" evidence="6">
    <location>
        <begin position="356"/>
        <end position="376"/>
    </location>
</feature>
<dbReference type="InterPro" id="IPR044644">
    <property type="entry name" value="DinF-like"/>
</dbReference>
<keyword evidence="4 6" id="KW-1133">Transmembrane helix</keyword>
<feature type="transmembrane region" description="Helical" evidence="6">
    <location>
        <begin position="437"/>
        <end position="458"/>
    </location>
</feature>
<evidence type="ECO:0000256" key="2">
    <source>
        <dbReference type="ARBA" id="ARBA00010199"/>
    </source>
</evidence>
<dbReference type="GO" id="GO:0015297">
    <property type="term" value="F:antiporter activity"/>
    <property type="evidence" value="ECO:0007669"/>
    <property type="project" value="InterPro"/>
</dbReference>
<evidence type="ECO:0000256" key="3">
    <source>
        <dbReference type="ARBA" id="ARBA00022692"/>
    </source>
</evidence>
<feature type="transmembrane region" description="Helical" evidence="6">
    <location>
        <begin position="300"/>
        <end position="319"/>
    </location>
</feature>
<gene>
    <name evidence="7" type="ORF">PGLA1383_LOCUS36497</name>
</gene>
<feature type="transmembrane region" description="Helical" evidence="6">
    <location>
        <begin position="397"/>
        <end position="421"/>
    </location>
</feature>
<evidence type="ECO:0000256" key="6">
    <source>
        <dbReference type="SAM" id="Phobius"/>
    </source>
</evidence>
<dbReference type="Proteomes" id="UP000654075">
    <property type="component" value="Unassembled WGS sequence"/>
</dbReference>
<dbReference type="EMBL" id="CAJNNV010026732">
    <property type="protein sequence ID" value="CAE8618904.1"/>
    <property type="molecule type" value="Genomic_DNA"/>
</dbReference>
<feature type="transmembrane region" description="Helical" evidence="6">
    <location>
        <begin position="254"/>
        <end position="280"/>
    </location>
</feature>
<dbReference type="AlphaFoldDB" id="A0A813G202"/>
<organism evidence="7 8">
    <name type="scientific">Polarella glacialis</name>
    <name type="common">Dinoflagellate</name>
    <dbReference type="NCBI Taxonomy" id="89957"/>
    <lineage>
        <taxon>Eukaryota</taxon>
        <taxon>Sar</taxon>
        <taxon>Alveolata</taxon>
        <taxon>Dinophyceae</taxon>
        <taxon>Suessiales</taxon>
        <taxon>Suessiaceae</taxon>
        <taxon>Polarella</taxon>
    </lineage>
</organism>
<name>A0A813G202_POLGL</name>
<evidence type="ECO:0000256" key="5">
    <source>
        <dbReference type="ARBA" id="ARBA00023136"/>
    </source>
</evidence>
<evidence type="ECO:0000256" key="1">
    <source>
        <dbReference type="ARBA" id="ARBA00004141"/>
    </source>
</evidence>
<evidence type="ECO:0000313" key="8">
    <source>
        <dbReference type="Proteomes" id="UP000654075"/>
    </source>
</evidence>
<comment type="caution">
    <text evidence="7">The sequence shown here is derived from an EMBL/GenBank/DDBJ whole genome shotgun (WGS) entry which is preliminary data.</text>
</comment>